<dbReference type="InterPro" id="IPR050508">
    <property type="entry name" value="Methyltransf_Superfamily"/>
</dbReference>
<dbReference type="Proteomes" id="UP000316225">
    <property type="component" value="Unassembled WGS sequence"/>
</dbReference>
<accession>A0A562NSW1</accession>
<organism evidence="2 3">
    <name type="scientific">Paracoccus sulfuroxidans</name>
    <dbReference type="NCBI Taxonomy" id="384678"/>
    <lineage>
        <taxon>Bacteria</taxon>
        <taxon>Pseudomonadati</taxon>
        <taxon>Pseudomonadota</taxon>
        <taxon>Alphaproteobacteria</taxon>
        <taxon>Rhodobacterales</taxon>
        <taxon>Paracoccaceae</taxon>
        <taxon>Paracoccus</taxon>
    </lineage>
</organism>
<dbReference type="GO" id="GO:0032259">
    <property type="term" value="P:methylation"/>
    <property type="evidence" value="ECO:0007669"/>
    <property type="project" value="UniProtKB-KW"/>
</dbReference>
<keyword evidence="2" id="KW-0808">Transferase</keyword>
<dbReference type="OrthoDB" id="9811589at2"/>
<dbReference type="CDD" id="cd02440">
    <property type="entry name" value="AdoMet_MTases"/>
    <property type="match status" value="1"/>
</dbReference>
<dbReference type="InterPro" id="IPR029063">
    <property type="entry name" value="SAM-dependent_MTases_sf"/>
</dbReference>
<dbReference type="Pfam" id="PF08241">
    <property type="entry name" value="Methyltransf_11"/>
    <property type="match status" value="1"/>
</dbReference>
<dbReference type="InterPro" id="IPR013216">
    <property type="entry name" value="Methyltransf_11"/>
</dbReference>
<evidence type="ECO:0000259" key="1">
    <source>
        <dbReference type="Pfam" id="PF08241"/>
    </source>
</evidence>
<protein>
    <submittedName>
        <fullName evidence="2">Methyltransferase family protein</fullName>
    </submittedName>
</protein>
<evidence type="ECO:0000313" key="3">
    <source>
        <dbReference type="Proteomes" id="UP000316225"/>
    </source>
</evidence>
<dbReference type="AlphaFoldDB" id="A0A562NSW1"/>
<dbReference type="EMBL" id="VLKU01000004">
    <property type="protein sequence ID" value="TWI35245.1"/>
    <property type="molecule type" value="Genomic_DNA"/>
</dbReference>
<comment type="caution">
    <text evidence="2">The sequence shown here is derived from an EMBL/GenBank/DDBJ whole genome shotgun (WGS) entry which is preliminary data.</text>
</comment>
<evidence type="ECO:0000313" key="2">
    <source>
        <dbReference type="EMBL" id="TWI35245.1"/>
    </source>
</evidence>
<name>A0A562NSW1_9RHOB</name>
<sequence>MAAIWEDMVSLNSGKEPEFNILPPAAQHYEADERKKMFDHLDYREALARDTWPLPETQNREGYYGPHHFSFWASGFQDAKNLLDVADKYGVQVRDYLDIGCASGRVLRHMALNERGIRAVGCDINRLHVEWCNLYLPPQARVFHSSTIPSLPLADNSMDLVSAFSVFTHIEAFETAWLAELERVLRPGGLAWLTFHSEHTLTDMNENWPLWKPVMNYPNIGNVLDAERKFKGNRLVVRWQNERSYASNVFYKTDYLKNVWGRFFKVVEVRRRFPQFQDVMICRKRA</sequence>
<proteinExistence type="predicted"/>
<reference evidence="2 3" key="1">
    <citation type="journal article" date="2015" name="Stand. Genomic Sci.">
        <title>Genomic Encyclopedia of Bacterial and Archaeal Type Strains, Phase III: the genomes of soil and plant-associated and newly described type strains.</title>
        <authorList>
            <person name="Whitman W.B."/>
            <person name="Woyke T."/>
            <person name="Klenk H.P."/>
            <person name="Zhou Y."/>
            <person name="Lilburn T.G."/>
            <person name="Beck B.J."/>
            <person name="De Vos P."/>
            <person name="Vandamme P."/>
            <person name="Eisen J.A."/>
            <person name="Garrity G."/>
            <person name="Hugenholtz P."/>
            <person name="Kyrpides N.C."/>
        </authorList>
    </citation>
    <scope>NUCLEOTIDE SEQUENCE [LARGE SCALE GENOMIC DNA]</scope>
    <source>
        <strain evidence="2 3">CGMCC 1.5364</strain>
    </source>
</reference>
<feature type="domain" description="Methyltransferase type 11" evidence="1">
    <location>
        <begin position="97"/>
        <end position="192"/>
    </location>
</feature>
<gene>
    <name evidence="2" type="ORF">IQ24_01756</name>
</gene>
<dbReference type="Gene3D" id="3.40.50.150">
    <property type="entry name" value="Vaccinia Virus protein VP39"/>
    <property type="match status" value="1"/>
</dbReference>
<keyword evidence="2" id="KW-0489">Methyltransferase</keyword>
<dbReference type="SUPFAM" id="SSF53335">
    <property type="entry name" value="S-adenosyl-L-methionine-dependent methyltransferases"/>
    <property type="match status" value="1"/>
</dbReference>
<dbReference type="GO" id="GO:0008757">
    <property type="term" value="F:S-adenosylmethionine-dependent methyltransferase activity"/>
    <property type="evidence" value="ECO:0007669"/>
    <property type="project" value="InterPro"/>
</dbReference>
<dbReference type="PANTHER" id="PTHR42912">
    <property type="entry name" value="METHYLTRANSFERASE"/>
    <property type="match status" value="1"/>
</dbReference>
<dbReference type="RefSeq" id="WP_145397569.1">
    <property type="nucleotide sequence ID" value="NZ_VLKU01000004.1"/>
</dbReference>
<keyword evidence="3" id="KW-1185">Reference proteome</keyword>